<keyword evidence="3" id="KW-0274">FAD</keyword>
<dbReference type="SUPFAM" id="SSF51905">
    <property type="entry name" value="FAD/NAD(P)-binding domain"/>
    <property type="match status" value="1"/>
</dbReference>
<dbReference type="Proteomes" id="UP001501095">
    <property type="component" value="Unassembled WGS sequence"/>
</dbReference>
<evidence type="ECO:0000256" key="5">
    <source>
        <dbReference type="ARBA" id="ARBA00023033"/>
    </source>
</evidence>
<dbReference type="PANTHER" id="PTHR13789:SF318">
    <property type="entry name" value="GERANYLGERANYL DIPHOSPHATE REDUCTASE"/>
    <property type="match status" value="1"/>
</dbReference>
<gene>
    <name evidence="8" type="ORF">GCM10010423_10390</name>
</gene>
<dbReference type="RefSeq" id="WP_344534536.1">
    <property type="nucleotide sequence ID" value="NZ_BAAATM010000003.1"/>
</dbReference>
<organism evidence="8 9">
    <name type="scientific">Streptomyces levis</name>
    <dbReference type="NCBI Taxonomy" id="285566"/>
    <lineage>
        <taxon>Bacteria</taxon>
        <taxon>Bacillati</taxon>
        <taxon>Actinomycetota</taxon>
        <taxon>Actinomycetes</taxon>
        <taxon>Kitasatosporales</taxon>
        <taxon>Streptomycetaceae</taxon>
        <taxon>Streptomyces</taxon>
    </lineage>
</organism>
<keyword evidence="9" id="KW-1185">Reference proteome</keyword>
<dbReference type="InterPro" id="IPR050493">
    <property type="entry name" value="FAD-dep_Monooxygenase_BioMet"/>
</dbReference>
<dbReference type="GO" id="GO:0004497">
    <property type="term" value="F:monooxygenase activity"/>
    <property type="evidence" value="ECO:0007669"/>
    <property type="project" value="UniProtKB-KW"/>
</dbReference>
<comment type="cofactor">
    <cofactor evidence="1">
        <name>FAD</name>
        <dbReference type="ChEBI" id="CHEBI:57692"/>
    </cofactor>
</comment>
<keyword evidence="4" id="KW-0560">Oxidoreductase</keyword>
<sequence length="407" mass="43104">MPKVRIAIVGAGMGGLAAAAALTRAGHEVRVHEQAAALGEVGVGMHLTPNGTRILQRWGLGDALRARAVRPEAMEVREWAGGTTLVRRPMGEAWTAEFGAPYYTVHRADLHALLLGLLPPGTVRVGHRLERFTDAEDGVRLEFADGGVDEADVLIGADGVHSVVRHALHGPGTPVFTGQSAFRGLVARRDVPHLPGDTVLVWAGPDARMLLYPVRGGEQLTFVAIVPAGEGRPESWSEPGDLGALAAAFTGWNEDVTALVAAVRQARRWDLHDREPLASWGRGAVTLLGDAAHPMLPHHGQGVGQAVEDAAVLAHFLGAPHPPHARAGGRRGRIAEALHRYEAVRRPHTTRVQLGSRDGGSQRLRPTADGAAPKDSMSSLVQDVSWIQRHDAEADLPEAAVPAGAPA</sequence>
<feature type="domain" description="FAD-binding" evidence="7">
    <location>
        <begin position="4"/>
        <end position="349"/>
    </location>
</feature>
<dbReference type="SUPFAM" id="SSF54373">
    <property type="entry name" value="FAD-linked reductases, C-terminal domain"/>
    <property type="match status" value="1"/>
</dbReference>
<protein>
    <submittedName>
        <fullName evidence="8">FAD-dependent monooxygenase</fullName>
    </submittedName>
</protein>
<dbReference type="Gene3D" id="3.50.50.60">
    <property type="entry name" value="FAD/NAD(P)-binding domain"/>
    <property type="match status" value="1"/>
</dbReference>
<evidence type="ECO:0000259" key="7">
    <source>
        <dbReference type="Pfam" id="PF01494"/>
    </source>
</evidence>
<dbReference type="EMBL" id="BAAATM010000003">
    <property type="protein sequence ID" value="GAA2519946.1"/>
    <property type="molecule type" value="Genomic_DNA"/>
</dbReference>
<evidence type="ECO:0000313" key="9">
    <source>
        <dbReference type="Proteomes" id="UP001501095"/>
    </source>
</evidence>
<proteinExistence type="predicted"/>
<evidence type="ECO:0000256" key="4">
    <source>
        <dbReference type="ARBA" id="ARBA00023002"/>
    </source>
</evidence>
<reference evidence="9" key="1">
    <citation type="journal article" date="2019" name="Int. J. Syst. Evol. Microbiol.">
        <title>The Global Catalogue of Microorganisms (GCM) 10K type strain sequencing project: providing services to taxonomists for standard genome sequencing and annotation.</title>
        <authorList>
            <consortium name="The Broad Institute Genomics Platform"/>
            <consortium name="The Broad Institute Genome Sequencing Center for Infectious Disease"/>
            <person name="Wu L."/>
            <person name="Ma J."/>
        </authorList>
    </citation>
    <scope>NUCLEOTIDE SEQUENCE [LARGE SCALE GENOMIC DNA]</scope>
    <source>
        <strain evidence="9">JCM 6924</strain>
    </source>
</reference>
<evidence type="ECO:0000256" key="3">
    <source>
        <dbReference type="ARBA" id="ARBA00022827"/>
    </source>
</evidence>
<name>A0ABP6API7_9ACTN</name>
<dbReference type="PANTHER" id="PTHR13789">
    <property type="entry name" value="MONOOXYGENASE"/>
    <property type="match status" value="1"/>
</dbReference>
<keyword evidence="5 8" id="KW-0503">Monooxygenase</keyword>
<dbReference type="InterPro" id="IPR036188">
    <property type="entry name" value="FAD/NAD-bd_sf"/>
</dbReference>
<evidence type="ECO:0000256" key="6">
    <source>
        <dbReference type="SAM" id="MobiDB-lite"/>
    </source>
</evidence>
<keyword evidence="2" id="KW-0285">Flavoprotein</keyword>
<evidence type="ECO:0000313" key="8">
    <source>
        <dbReference type="EMBL" id="GAA2519946.1"/>
    </source>
</evidence>
<feature type="region of interest" description="Disordered" evidence="6">
    <location>
        <begin position="352"/>
        <end position="379"/>
    </location>
</feature>
<dbReference type="InterPro" id="IPR002938">
    <property type="entry name" value="FAD-bd"/>
</dbReference>
<evidence type="ECO:0000256" key="2">
    <source>
        <dbReference type="ARBA" id="ARBA00022630"/>
    </source>
</evidence>
<comment type="caution">
    <text evidence="8">The sequence shown here is derived from an EMBL/GenBank/DDBJ whole genome shotgun (WGS) entry which is preliminary data.</text>
</comment>
<dbReference type="Pfam" id="PF01494">
    <property type="entry name" value="FAD_binding_3"/>
    <property type="match status" value="1"/>
</dbReference>
<accession>A0ABP6API7</accession>
<dbReference type="PRINTS" id="PR00420">
    <property type="entry name" value="RNGMNOXGNASE"/>
</dbReference>
<evidence type="ECO:0000256" key="1">
    <source>
        <dbReference type="ARBA" id="ARBA00001974"/>
    </source>
</evidence>